<feature type="domain" description="CAAX prenyl protease 2/Lysostaphin resistance protein A-like" evidence="2">
    <location>
        <begin position="143"/>
        <end position="232"/>
    </location>
</feature>
<accession>A0A3D1JI70</accession>
<feature type="transmembrane region" description="Helical" evidence="1">
    <location>
        <begin position="199"/>
        <end position="219"/>
    </location>
</feature>
<feature type="transmembrane region" description="Helical" evidence="1">
    <location>
        <begin position="106"/>
        <end position="126"/>
    </location>
</feature>
<feature type="transmembrane region" description="Helical" evidence="1">
    <location>
        <begin position="35"/>
        <end position="54"/>
    </location>
</feature>
<organism evidence="3 4">
    <name type="scientific">Anaerolinea thermolimosa</name>
    <dbReference type="NCBI Taxonomy" id="229919"/>
    <lineage>
        <taxon>Bacteria</taxon>
        <taxon>Bacillati</taxon>
        <taxon>Chloroflexota</taxon>
        <taxon>Anaerolineae</taxon>
        <taxon>Anaerolineales</taxon>
        <taxon>Anaerolineaceae</taxon>
        <taxon>Anaerolinea</taxon>
    </lineage>
</organism>
<evidence type="ECO:0000259" key="2">
    <source>
        <dbReference type="Pfam" id="PF02517"/>
    </source>
</evidence>
<dbReference type="GO" id="GO:0004175">
    <property type="term" value="F:endopeptidase activity"/>
    <property type="evidence" value="ECO:0007669"/>
    <property type="project" value="UniProtKB-ARBA"/>
</dbReference>
<sequence>MITEWLGVIAVTWLLSLSPRFRHPPIGFKYARRDGLVAITLALVVILFSFLFATGKLGGMLGGWFPLPGVAAELSRPLALAVFSLLAVGVALLLRGQPVRSAGWNGAATGPALRVGLALALLTIFLRNRVMDVVNGISSEEAWYLLGAFGIAFAEETIFRGYIQLRLSWWLGDAQGWLVAGLAYAAWRLPLILSGGSLPATFIGLGLVLGQGLVCGWLMRKSGHVLAPILYRTMSLWLNVFV</sequence>
<name>A0A3D1JI70_9CHLR</name>
<keyword evidence="1" id="KW-1133">Transmembrane helix</keyword>
<keyword evidence="1" id="KW-0812">Transmembrane</keyword>
<protein>
    <recommendedName>
        <fullName evidence="2">CAAX prenyl protease 2/Lysostaphin resistance protein A-like domain-containing protein</fullName>
    </recommendedName>
</protein>
<evidence type="ECO:0000313" key="4">
    <source>
        <dbReference type="Proteomes" id="UP000264141"/>
    </source>
</evidence>
<dbReference type="GO" id="GO:0080120">
    <property type="term" value="P:CAAX-box protein maturation"/>
    <property type="evidence" value="ECO:0007669"/>
    <property type="project" value="UniProtKB-ARBA"/>
</dbReference>
<keyword evidence="1" id="KW-0472">Membrane</keyword>
<comment type="caution">
    <text evidence="3">The sequence shown here is derived from an EMBL/GenBank/DDBJ whole genome shotgun (WGS) entry which is preliminary data.</text>
</comment>
<evidence type="ECO:0000313" key="3">
    <source>
        <dbReference type="EMBL" id="HCE18202.1"/>
    </source>
</evidence>
<dbReference type="STRING" id="229919.GCA_001050195_00267"/>
<dbReference type="EMBL" id="DPBP01000041">
    <property type="protein sequence ID" value="HCE18202.1"/>
    <property type="molecule type" value="Genomic_DNA"/>
</dbReference>
<dbReference type="Proteomes" id="UP000264141">
    <property type="component" value="Unassembled WGS sequence"/>
</dbReference>
<dbReference type="Pfam" id="PF02517">
    <property type="entry name" value="Rce1-like"/>
    <property type="match status" value="1"/>
</dbReference>
<dbReference type="AlphaFoldDB" id="A0A3D1JI70"/>
<proteinExistence type="predicted"/>
<gene>
    <name evidence="3" type="ORF">DEQ80_10115</name>
</gene>
<reference evidence="3 4" key="1">
    <citation type="journal article" date="2018" name="Nat. Biotechnol.">
        <title>A standardized bacterial taxonomy based on genome phylogeny substantially revises the tree of life.</title>
        <authorList>
            <person name="Parks D.H."/>
            <person name="Chuvochina M."/>
            <person name="Waite D.W."/>
            <person name="Rinke C."/>
            <person name="Skarshewski A."/>
            <person name="Chaumeil P.A."/>
            <person name="Hugenholtz P."/>
        </authorList>
    </citation>
    <scope>NUCLEOTIDE SEQUENCE [LARGE SCALE GENOMIC DNA]</scope>
    <source>
        <strain evidence="3">UBA8781</strain>
    </source>
</reference>
<evidence type="ECO:0000256" key="1">
    <source>
        <dbReference type="SAM" id="Phobius"/>
    </source>
</evidence>
<feature type="transmembrane region" description="Helical" evidence="1">
    <location>
        <begin position="74"/>
        <end position="94"/>
    </location>
</feature>
<dbReference type="InterPro" id="IPR003675">
    <property type="entry name" value="Rce1/LyrA-like_dom"/>
</dbReference>